<sequence>MPNNSNNLSAFEEIKRFSKDFQDRAKLYADRILLGDEIAKAKKIEEDKASSRVFEGDEDESDESDEDGDWTGVPKGVPMDEVYRVATATGPIQTIYGRGQRKAAEKSVLLQEFATRAVRDARDSLRDATENGLKCAGGKAGDAMASKAARRMLQQYPAVAVAKDELLRRSGVALEGDAARSPPDSSPPCAHTTAPVVGQHGGEVERVPYIGDDPYWHHVEQ</sequence>
<keyword evidence="2" id="KW-1185">Reference proteome</keyword>
<name>A0ACC3NWR0_9PEZI</name>
<proteinExistence type="predicted"/>
<evidence type="ECO:0000313" key="2">
    <source>
        <dbReference type="Proteomes" id="UP001281147"/>
    </source>
</evidence>
<dbReference type="Proteomes" id="UP001281147">
    <property type="component" value="Unassembled WGS sequence"/>
</dbReference>
<protein>
    <submittedName>
        <fullName evidence="1">Uncharacterized protein</fullName>
    </submittedName>
</protein>
<evidence type="ECO:0000313" key="1">
    <source>
        <dbReference type="EMBL" id="KAK3724206.1"/>
    </source>
</evidence>
<accession>A0ACC3NWR0</accession>
<gene>
    <name evidence="1" type="ORF">LTR37_001331</name>
</gene>
<comment type="caution">
    <text evidence="1">The sequence shown here is derived from an EMBL/GenBank/DDBJ whole genome shotgun (WGS) entry which is preliminary data.</text>
</comment>
<organism evidence="1 2">
    <name type="scientific">Vermiconidia calcicola</name>
    <dbReference type="NCBI Taxonomy" id="1690605"/>
    <lineage>
        <taxon>Eukaryota</taxon>
        <taxon>Fungi</taxon>
        <taxon>Dikarya</taxon>
        <taxon>Ascomycota</taxon>
        <taxon>Pezizomycotina</taxon>
        <taxon>Dothideomycetes</taxon>
        <taxon>Dothideomycetidae</taxon>
        <taxon>Mycosphaerellales</taxon>
        <taxon>Extremaceae</taxon>
        <taxon>Vermiconidia</taxon>
    </lineage>
</organism>
<dbReference type="EMBL" id="JAUTXU010000006">
    <property type="protein sequence ID" value="KAK3724206.1"/>
    <property type="molecule type" value="Genomic_DNA"/>
</dbReference>
<reference evidence="1" key="1">
    <citation type="submission" date="2023-07" db="EMBL/GenBank/DDBJ databases">
        <title>Black Yeasts Isolated from many extreme environments.</title>
        <authorList>
            <person name="Coleine C."/>
            <person name="Stajich J.E."/>
            <person name="Selbmann L."/>
        </authorList>
    </citation>
    <scope>NUCLEOTIDE SEQUENCE</scope>
    <source>
        <strain evidence="1">CCFEE 5714</strain>
    </source>
</reference>